<name>A0AAD4C6V5_BOLED</name>
<dbReference type="AlphaFoldDB" id="A0AAD4C6V5"/>
<dbReference type="EMBL" id="WHUW01000003">
    <property type="protein sequence ID" value="KAF8449300.1"/>
    <property type="molecule type" value="Genomic_DNA"/>
</dbReference>
<accession>A0AAD4C6V5</accession>
<dbReference type="Proteomes" id="UP001194468">
    <property type="component" value="Unassembled WGS sequence"/>
</dbReference>
<organism evidence="2 3">
    <name type="scientific">Boletus edulis BED1</name>
    <dbReference type="NCBI Taxonomy" id="1328754"/>
    <lineage>
        <taxon>Eukaryota</taxon>
        <taxon>Fungi</taxon>
        <taxon>Dikarya</taxon>
        <taxon>Basidiomycota</taxon>
        <taxon>Agaricomycotina</taxon>
        <taxon>Agaricomycetes</taxon>
        <taxon>Agaricomycetidae</taxon>
        <taxon>Boletales</taxon>
        <taxon>Boletineae</taxon>
        <taxon>Boletaceae</taxon>
        <taxon>Boletoideae</taxon>
        <taxon>Boletus</taxon>
    </lineage>
</organism>
<reference evidence="2" key="2">
    <citation type="journal article" date="2020" name="Nat. Commun.">
        <title>Large-scale genome sequencing of mycorrhizal fungi provides insights into the early evolution of symbiotic traits.</title>
        <authorList>
            <person name="Miyauchi S."/>
            <person name="Kiss E."/>
            <person name="Kuo A."/>
            <person name="Drula E."/>
            <person name="Kohler A."/>
            <person name="Sanchez-Garcia M."/>
            <person name="Morin E."/>
            <person name="Andreopoulos B."/>
            <person name="Barry K.W."/>
            <person name="Bonito G."/>
            <person name="Buee M."/>
            <person name="Carver A."/>
            <person name="Chen C."/>
            <person name="Cichocki N."/>
            <person name="Clum A."/>
            <person name="Culley D."/>
            <person name="Crous P.W."/>
            <person name="Fauchery L."/>
            <person name="Girlanda M."/>
            <person name="Hayes R.D."/>
            <person name="Keri Z."/>
            <person name="LaButti K."/>
            <person name="Lipzen A."/>
            <person name="Lombard V."/>
            <person name="Magnuson J."/>
            <person name="Maillard F."/>
            <person name="Murat C."/>
            <person name="Nolan M."/>
            <person name="Ohm R.A."/>
            <person name="Pangilinan J."/>
            <person name="Pereira M.F."/>
            <person name="Perotto S."/>
            <person name="Peter M."/>
            <person name="Pfister S."/>
            <person name="Riley R."/>
            <person name="Sitrit Y."/>
            <person name="Stielow J.B."/>
            <person name="Szollosi G."/>
            <person name="Zifcakova L."/>
            <person name="Stursova M."/>
            <person name="Spatafora J.W."/>
            <person name="Tedersoo L."/>
            <person name="Vaario L.M."/>
            <person name="Yamada A."/>
            <person name="Yan M."/>
            <person name="Wang P."/>
            <person name="Xu J."/>
            <person name="Bruns T."/>
            <person name="Baldrian P."/>
            <person name="Vilgalys R."/>
            <person name="Dunand C."/>
            <person name="Henrissat B."/>
            <person name="Grigoriev I.V."/>
            <person name="Hibbett D."/>
            <person name="Nagy L.G."/>
            <person name="Martin F.M."/>
        </authorList>
    </citation>
    <scope>NUCLEOTIDE SEQUENCE</scope>
    <source>
        <strain evidence="2">BED1</strain>
    </source>
</reference>
<keyword evidence="3" id="KW-1185">Reference proteome</keyword>
<gene>
    <name evidence="2" type="ORF">L210DRAFT_3640898</name>
</gene>
<feature type="region of interest" description="Disordered" evidence="1">
    <location>
        <begin position="146"/>
        <end position="166"/>
    </location>
</feature>
<proteinExistence type="predicted"/>
<evidence type="ECO:0000313" key="2">
    <source>
        <dbReference type="EMBL" id="KAF8449300.1"/>
    </source>
</evidence>
<reference evidence="2" key="1">
    <citation type="submission" date="2019-10" db="EMBL/GenBank/DDBJ databases">
        <authorList>
            <consortium name="DOE Joint Genome Institute"/>
            <person name="Kuo A."/>
            <person name="Miyauchi S."/>
            <person name="Kiss E."/>
            <person name="Drula E."/>
            <person name="Kohler A."/>
            <person name="Sanchez-Garcia M."/>
            <person name="Andreopoulos B."/>
            <person name="Barry K.W."/>
            <person name="Bonito G."/>
            <person name="Buee M."/>
            <person name="Carver A."/>
            <person name="Chen C."/>
            <person name="Cichocki N."/>
            <person name="Clum A."/>
            <person name="Culley D."/>
            <person name="Crous P.W."/>
            <person name="Fauchery L."/>
            <person name="Girlanda M."/>
            <person name="Hayes R."/>
            <person name="Keri Z."/>
            <person name="LaButti K."/>
            <person name="Lipzen A."/>
            <person name="Lombard V."/>
            <person name="Magnuson J."/>
            <person name="Maillard F."/>
            <person name="Morin E."/>
            <person name="Murat C."/>
            <person name="Nolan M."/>
            <person name="Ohm R."/>
            <person name="Pangilinan J."/>
            <person name="Pereira M."/>
            <person name="Perotto S."/>
            <person name="Peter M."/>
            <person name="Riley R."/>
            <person name="Sitrit Y."/>
            <person name="Stielow B."/>
            <person name="Szollosi G."/>
            <person name="Zifcakova L."/>
            <person name="Stursova M."/>
            <person name="Spatafora J.W."/>
            <person name="Tedersoo L."/>
            <person name="Vaario L.-M."/>
            <person name="Yamada A."/>
            <person name="Yan M."/>
            <person name="Wang P."/>
            <person name="Xu J."/>
            <person name="Bruns T."/>
            <person name="Baldrian P."/>
            <person name="Vilgalys R."/>
            <person name="Henrissat B."/>
            <person name="Grigoriev I.V."/>
            <person name="Hibbett D."/>
            <person name="Nagy L.G."/>
            <person name="Martin F.M."/>
        </authorList>
    </citation>
    <scope>NUCLEOTIDE SEQUENCE</scope>
    <source>
        <strain evidence="2">BED1</strain>
    </source>
</reference>
<evidence type="ECO:0000313" key="3">
    <source>
        <dbReference type="Proteomes" id="UP001194468"/>
    </source>
</evidence>
<feature type="region of interest" description="Disordered" evidence="1">
    <location>
        <begin position="27"/>
        <end position="65"/>
    </location>
</feature>
<sequence length="310" mass="34345">MSTALSAALIGTAIGLTVYRLWRNRGKQSGSTSPCQRGDWVPDVPDPPKHIETTTSPKTRKPCPTPSSVLGVITASLVQDYKPVTPPCSVSPAYTSPRSELDYVHVHHADDVEPDVEMDWIGDRLIRLIQESQKALGREIVVMSDAKEDEVDDGSDAWEEEQDSQRVPSVAAVRPFPVVTLSGHSAGHANPVTSPSHLPTPPTLLSHLPAARLRENAGFSLTRFTSRLDGRRLCRVHPAGVRVERLSNRTRSRPSSRVLKRMRVCDRVLSFVNRWSGLVHDIYGDGFDDPYVLLRCRLFSLLPFLKADAF</sequence>
<feature type="compositionally biased region" description="Acidic residues" evidence="1">
    <location>
        <begin position="147"/>
        <end position="162"/>
    </location>
</feature>
<comment type="caution">
    <text evidence="2">The sequence shown here is derived from an EMBL/GenBank/DDBJ whole genome shotgun (WGS) entry which is preliminary data.</text>
</comment>
<protein>
    <submittedName>
        <fullName evidence="2">Uncharacterized protein</fullName>
    </submittedName>
</protein>
<evidence type="ECO:0000256" key="1">
    <source>
        <dbReference type="SAM" id="MobiDB-lite"/>
    </source>
</evidence>